<evidence type="ECO:0000313" key="1">
    <source>
        <dbReference type="EMBL" id="WVX66011.1"/>
    </source>
</evidence>
<reference evidence="1 2" key="1">
    <citation type="journal article" date="2024" name="Environ. Microbiol.">
        <title>Novel evolutionary insights on the interactions of the Holosporales (Alphaproteobacteria) with eukaryotic hosts from comparative genomics.</title>
        <authorList>
            <person name="Giovannini M."/>
            <person name="Petroni G."/>
            <person name="Castelli M."/>
        </authorList>
    </citation>
    <scope>NUCLEOTIDE SEQUENCE [LARGE SCALE GENOMIC DNA]</scope>
    <source>
        <strain evidence="1 2">US_Bl 15I1</strain>
    </source>
</reference>
<sequence>MLLHLLDIVIHGLVCHRVSFRDVILRHLDVVATLDEAELLQEEDRLREGVDNIFTGTVRIHEHVFHELLAVIVERVIVP</sequence>
<accession>A0ABZ2C1D0</accession>
<evidence type="ECO:0000313" key="2">
    <source>
        <dbReference type="Proteomes" id="UP001330434"/>
    </source>
</evidence>
<gene>
    <name evidence="1" type="ORF">Bealeia1_00181</name>
</gene>
<dbReference type="Proteomes" id="UP001330434">
    <property type="component" value="Chromosome"/>
</dbReference>
<evidence type="ECO:0008006" key="3">
    <source>
        <dbReference type="Google" id="ProtNLM"/>
    </source>
</evidence>
<name>A0ABZ2C1D0_9PROT</name>
<keyword evidence="2" id="KW-1185">Reference proteome</keyword>
<dbReference type="EMBL" id="CP133270">
    <property type="protein sequence ID" value="WVX66011.1"/>
    <property type="molecule type" value="Genomic_DNA"/>
</dbReference>
<proteinExistence type="predicted"/>
<protein>
    <recommendedName>
        <fullName evidence="3">Secreted protein</fullName>
    </recommendedName>
</protein>
<organism evidence="1 2">
    <name type="scientific">Candidatus Bealeia paramacronuclearis</name>
    <dbReference type="NCBI Taxonomy" id="1921001"/>
    <lineage>
        <taxon>Bacteria</taxon>
        <taxon>Pseudomonadati</taxon>
        <taxon>Pseudomonadota</taxon>
        <taxon>Alphaproteobacteria</taxon>
        <taxon>Holosporales</taxon>
        <taxon>Holosporaceae</taxon>
        <taxon>Candidatus Bealeia</taxon>
    </lineage>
</organism>